<evidence type="ECO:0000256" key="7">
    <source>
        <dbReference type="RuleBase" id="RU361218"/>
    </source>
</evidence>
<dbReference type="GO" id="GO:1900746">
    <property type="term" value="P:regulation of vascular endothelial growth factor signaling pathway"/>
    <property type="evidence" value="ECO:0007669"/>
    <property type="project" value="TreeGrafter"/>
</dbReference>
<feature type="disulfide bond" evidence="6">
    <location>
        <begin position="175"/>
        <end position="191"/>
    </location>
</feature>
<dbReference type="AlphaFoldDB" id="A0A8C6WQL6"/>
<dbReference type="InterPro" id="IPR018499">
    <property type="entry name" value="Tetraspanin/Peripherin"/>
</dbReference>
<accession>A0A8C6WQL6</accession>
<keyword evidence="3 7" id="KW-0812">Transmembrane</keyword>
<keyword evidence="4 7" id="KW-1133">Transmembrane helix</keyword>
<dbReference type="PIRSF" id="PIRSF002419">
    <property type="entry name" value="Tetraspanin"/>
    <property type="match status" value="1"/>
</dbReference>
<dbReference type="Ensembl" id="ENSNMLT00000027627.1">
    <property type="protein sequence ID" value="ENSNMLP00000024698.1"/>
    <property type="gene ID" value="ENSNMLG00000015814.1"/>
</dbReference>
<dbReference type="PANTHER" id="PTHR19282">
    <property type="entry name" value="TETRASPANIN"/>
    <property type="match status" value="1"/>
</dbReference>
<evidence type="ECO:0000256" key="2">
    <source>
        <dbReference type="ARBA" id="ARBA00006840"/>
    </source>
</evidence>
<keyword evidence="6" id="KW-1015">Disulfide bond</keyword>
<dbReference type="SUPFAM" id="SSF48652">
    <property type="entry name" value="Tetraspanin"/>
    <property type="match status" value="1"/>
</dbReference>
<comment type="subcellular location">
    <subcellularLocation>
        <location evidence="1 7">Membrane</location>
        <topology evidence="1 7">Multi-pass membrane protein</topology>
    </subcellularLocation>
</comment>
<reference evidence="8" key="2">
    <citation type="submission" date="2025-09" db="UniProtKB">
        <authorList>
            <consortium name="Ensembl"/>
        </authorList>
    </citation>
    <scope>IDENTIFICATION</scope>
</reference>
<organism evidence="8 9">
    <name type="scientific">Neogobius melanostomus</name>
    <name type="common">round goby</name>
    <dbReference type="NCBI Taxonomy" id="47308"/>
    <lineage>
        <taxon>Eukaryota</taxon>
        <taxon>Metazoa</taxon>
        <taxon>Chordata</taxon>
        <taxon>Craniata</taxon>
        <taxon>Vertebrata</taxon>
        <taxon>Euteleostomi</taxon>
        <taxon>Actinopterygii</taxon>
        <taxon>Neopterygii</taxon>
        <taxon>Teleostei</taxon>
        <taxon>Neoteleostei</taxon>
        <taxon>Acanthomorphata</taxon>
        <taxon>Gobiaria</taxon>
        <taxon>Gobiiformes</taxon>
        <taxon>Gobioidei</taxon>
        <taxon>Gobiidae</taxon>
        <taxon>Benthophilinae</taxon>
        <taxon>Neogobiini</taxon>
        <taxon>Neogobius</taxon>
    </lineage>
</organism>
<feature type="transmembrane region" description="Helical" evidence="7">
    <location>
        <begin position="46"/>
        <end position="66"/>
    </location>
</feature>
<name>A0A8C6WQL6_9GOBI</name>
<dbReference type="Pfam" id="PF00335">
    <property type="entry name" value="Tetraspanin"/>
    <property type="match status" value="1"/>
</dbReference>
<feature type="disulfide bond" evidence="6">
    <location>
        <begin position="174"/>
        <end position="209"/>
    </location>
</feature>
<evidence type="ECO:0000313" key="9">
    <source>
        <dbReference type="Proteomes" id="UP000694523"/>
    </source>
</evidence>
<evidence type="ECO:0000256" key="3">
    <source>
        <dbReference type="ARBA" id="ARBA00022692"/>
    </source>
</evidence>
<dbReference type="Proteomes" id="UP000694523">
    <property type="component" value="Unplaced"/>
</dbReference>
<evidence type="ECO:0000313" key="8">
    <source>
        <dbReference type="Ensembl" id="ENSNMLP00000024698.1"/>
    </source>
</evidence>
<evidence type="ECO:0000256" key="1">
    <source>
        <dbReference type="ARBA" id="ARBA00004141"/>
    </source>
</evidence>
<evidence type="ECO:0000256" key="6">
    <source>
        <dbReference type="PIRSR" id="PIRSR002419-1"/>
    </source>
</evidence>
<keyword evidence="5 7" id="KW-0472">Membrane</keyword>
<dbReference type="InterPro" id="IPR000301">
    <property type="entry name" value="Tetraspanin_animals"/>
</dbReference>
<feature type="transmembrane region" description="Helical" evidence="7">
    <location>
        <begin position="241"/>
        <end position="264"/>
    </location>
</feature>
<dbReference type="GO" id="GO:0005886">
    <property type="term" value="C:plasma membrane"/>
    <property type="evidence" value="ECO:0007669"/>
    <property type="project" value="TreeGrafter"/>
</dbReference>
<reference evidence="8" key="1">
    <citation type="submission" date="2025-08" db="UniProtKB">
        <authorList>
            <consortium name="Ensembl"/>
        </authorList>
    </citation>
    <scope>IDENTIFICATION</scope>
</reference>
<dbReference type="Gene3D" id="1.10.1450.10">
    <property type="entry name" value="Tetraspanin"/>
    <property type="match status" value="1"/>
</dbReference>
<protein>
    <recommendedName>
        <fullName evidence="7">Tetraspanin</fullName>
    </recommendedName>
</protein>
<keyword evidence="9" id="KW-1185">Reference proteome</keyword>
<comment type="similarity">
    <text evidence="2 7">Belongs to the tetraspanin (TM4SF) family.</text>
</comment>
<evidence type="ECO:0000256" key="5">
    <source>
        <dbReference type="ARBA" id="ARBA00023136"/>
    </source>
</evidence>
<feature type="transmembrane region" description="Helical" evidence="7">
    <location>
        <begin position="111"/>
        <end position="136"/>
    </location>
</feature>
<proteinExistence type="inferred from homology"/>
<dbReference type="PANTHER" id="PTHR19282:SF456">
    <property type="entry name" value="CD63 MOLECULE"/>
    <property type="match status" value="1"/>
</dbReference>
<evidence type="ECO:0000256" key="4">
    <source>
        <dbReference type="ARBA" id="ARBA00022989"/>
    </source>
</evidence>
<sequence length="282" mass="30276">MYFCAHFPELPLSHPLTVSLGQTTPASKNTNNHDLEMGKINGCLKCLFIFFNIVFAIIGGLLIFGATQASTVSSQFSSVGTSETGWVWAFAIGVLGISCLGVYAGCTEKEFALRIFAGFMVAGMIIMLIVGMYVAVAKNKIRDAFPSATSDARETMQHEEFRTMLMSLQSTVECCGWSSAQDWGSEIPESCACEGSSEGDYALFAEGGCEAGPQGTTGPDHIYATPCGVRFFQLIDFALNISMGFLFGLAVTALLGLLVTLLMLHQVKRHDGGGASFPMKNY</sequence>
<feature type="transmembrane region" description="Helical" evidence="7">
    <location>
        <begin position="86"/>
        <end position="104"/>
    </location>
</feature>
<dbReference type="InterPro" id="IPR008952">
    <property type="entry name" value="Tetraspanin_EC2_sf"/>
</dbReference>